<evidence type="ECO:0000256" key="2">
    <source>
        <dbReference type="ARBA" id="ARBA00022679"/>
    </source>
</evidence>
<evidence type="ECO:0000256" key="1">
    <source>
        <dbReference type="ARBA" id="ARBA00010990"/>
    </source>
</evidence>
<protein>
    <submittedName>
        <fullName evidence="4">4'-phosphopantetheinyl transferase</fullName>
    </submittedName>
</protein>
<proteinExistence type="inferred from homology"/>
<feature type="domain" description="4'-phosphopantetheinyl transferase" evidence="3">
    <location>
        <begin position="155"/>
        <end position="219"/>
    </location>
</feature>
<comment type="similarity">
    <text evidence="1">Belongs to the P-Pant transferase superfamily. Gsp/Sfp/HetI/AcpT family.</text>
</comment>
<reference evidence="4 5" key="1">
    <citation type="journal article" date="2009" name="Stand. Genomic Sci.">
        <title>Complete genome sequence of Catenulispora acidiphila type strain (ID 139908).</title>
        <authorList>
            <person name="Copeland A."/>
            <person name="Lapidus A."/>
            <person name="Glavina Del Rio T."/>
            <person name="Nolan M."/>
            <person name="Lucas S."/>
            <person name="Chen F."/>
            <person name="Tice H."/>
            <person name="Cheng J.F."/>
            <person name="Bruce D."/>
            <person name="Goodwin L."/>
            <person name="Pitluck S."/>
            <person name="Mikhailova N."/>
            <person name="Pati A."/>
            <person name="Ivanova N."/>
            <person name="Mavromatis K."/>
            <person name="Chen A."/>
            <person name="Palaniappan K."/>
            <person name="Chain P."/>
            <person name="Land M."/>
            <person name="Hauser L."/>
            <person name="Chang Y.J."/>
            <person name="Jeffries C.D."/>
            <person name="Chertkov O."/>
            <person name="Brettin T."/>
            <person name="Detter J.C."/>
            <person name="Han C."/>
            <person name="Ali Z."/>
            <person name="Tindall B.J."/>
            <person name="Goker M."/>
            <person name="Bristow J."/>
            <person name="Eisen J.A."/>
            <person name="Markowitz V."/>
            <person name="Hugenholtz P."/>
            <person name="Kyrpides N.C."/>
            <person name="Klenk H.P."/>
        </authorList>
    </citation>
    <scope>NUCLEOTIDE SEQUENCE [LARGE SCALE GENOMIC DNA]</scope>
    <source>
        <strain evidence="5">DSM 44928 / JCM 14897 / NBRC 102108 / NRRL B-24433 / ID139908</strain>
    </source>
</reference>
<dbReference type="PANTHER" id="PTHR12215">
    <property type="entry name" value="PHOSPHOPANTETHEINE TRANSFERASE"/>
    <property type="match status" value="1"/>
</dbReference>
<dbReference type="GO" id="GO:0008897">
    <property type="term" value="F:holo-[acyl-carrier-protein] synthase activity"/>
    <property type="evidence" value="ECO:0007669"/>
    <property type="project" value="InterPro"/>
</dbReference>
<dbReference type="Pfam" id="PF01648">
    <property type="entry name" value="ACPS"/>
    <property type="match status" value="1"/>
</dbReference>
<name>C7Q7I1_CATAD</name>
<dbReference type="STRING" id="479433.Caci_3267"/>
<dbReference type="Gene3D" id="3.90.470.20">
    <property type="entry name" value="4'-phosphopantetheinyl transferase domain"/>
    <property type="match status" value="1"/>
</dbReference>
<dbReference type="AlphaFoldDB" id="C7Q7I1"/>
<accession>C7Q7I1</accession>
<dbReference type="RefSeq" id="WP_012787467.1">
    <property type="nucleotide sequence ID" value="NC_013131.1"/>
</dbReference>
<dbReference type="PANTHER" id="PTHR12215:SF10">
    <property type="entry name" value="L-AMINOADIPATE-SEMIALDEHYDE DEHYDROGENASE-PHOSPHOPANTETHEINYL TRANSFERASE"/>
    <property type="match status" value="1"/>
</dbReference>
<evidence type="ECO:0000259" key="3">
    <source>
        <dbReference type="Pfam" id="PF01648"/>
    </source>
</evidence>
<dbReference type="HOGENOM" id="CLU_057011_2_1_11"/>
<dbReference type="KEGG" id="cai:Caci_3267"/>
<dbReference type="SUPFAM" id="SSF56214">
    <property type="entry name" value="4'-phosphopantetheinyl transferase"/>
    <property type="match status" value="2"/>
</dbReference>
<dbReference type="InParanoid" id="C7Q7I1"/>
<dbReference type="InterPro" id="IPR037143">
    <property type="entry name" value="4-PPantetheinyl_Trfase_dom_sf"/>
</dbReference>
<evidence type="ECO:0000313" key="5">
    <source>
        <dbReference type="Proteomes" id="UP000000851"/>
    </source>
</evidence>
<sequence>MTVVGGERVVAGGDGGSGLVPVSIPVPAPGSAPVAVSVSGSGSVAASDSASVSVSAWLVGDVPSAAVADLLATLDDEECRRLARLPSAEGRRRFVIAHGAMRRVVGECLGAPPAELRWETGEQGKPELVGEWTGIHANLSHSGDRCLIAVSRERAVGADIQRVVPGLEVVAMARRYFPEAEAQDVIDAADPADVFGRLWARKEAVTKAAGGRLTQVLPLATPPDAIVEVAGYRYRVADVEAPAGFHAAVALAGAEQFMVEVNEWLP</sequence>
<gene>
    <name evidence="4" type="ordered locus">Caci_3267</name>
</gene>
<organism evidence="4 5">
    <name type="scientific">Catenulispora acidiphila (strain DSM 44928 / JCM 14897 / NBRC 102108 / NRRL B-24433 / ID139908)</name>
    <dbReference type="NCBI Taxonomy" id="479433"/>
    <lineage>
        <taxon>Bacteria</taxon>
        <taxon>Bacillati</taxon>
        <taxon>Actinomycetota</taxon>
        <taxon>Actinomycetes</taxon>
        <taxon>Catenulisporales</taxon>
        <taxon>Catenulisporaceae</taxon>
        <taxon>Catenulispora</taxon>
    </lineage>
</organism>
<keyword evidence="2 4" id="KW-0808">Transferase</keyword>
<dbReference type="Proteomes" id="UP000000851">
    <property type="component" value="Chromosome"/>
</dbReference>
<dbReference type="InterPro" id="IPR008278">
    <property type="entry name" value="4-PPantetheinyl_Trfase_dom"/>
</dbReference>
<dbReference type="GO" id="GO:0000287">
    <property type="term" value="F:magnesium ion binding"/>
    <property type="evidence" value="ECO:0007669"/>
    <property type="project" value="InterPro"/>
</dbReference>
<keyword evidence="5" id="KW-1185">Reference proteome</keyword>
<dbReference type="GO" id="GO:0019878">
    <property type="term" value="P:lysine biosynthetic process via aminoadipic acid"/>
    <property type="evidence" value="ECO:0007669"/>
    <property type="project" value="TreeGrafter"/>
</dbReference>
<dbReference type="EMBL" id="CP001700">
    <property type="protein sequence ID" value="ACU72174.1"/>
    <property type="molecule type" value="Genomic_DNA"/>
</dbReference>
<evidence type="ECO:0000313" key="4">
    <source>
        <dbReference type="EMBL" id="ACU72174.1"/>
    </source>
</evidence>
<dbReference type="eggNOG" id="COG2091">
    <property type="taxonomic scope" value="Bacteria"/>
</dbReference>
<dbReference type="GO" id="GO:0005829">
    <property type="term" value="C:cytosol"/>
    <property type="evidence" value="ECO:0007669"/>
    <property type="project" value="TreeGrafter"/>
</dbReference>
<dbReference type="InterPro" id="IPR050559">
    <property type="entry name" value="P-Pant_transferase_sf"/>
</dbReference>